<evidence type="ECO:0000259" key="2">
    <source>
        <dbReference type="PROSITE" id="PS51746"/>
    </source>
</evidence>
<dbReference type="Gene3D" id="3.60.40.10">
    <property type="entry name" value="PPM-type phosphatase domain"/>
    <property type="match status" value="1"/>
</dbReference>
<dbReference type="Pfam" id="PF07228">
    <property type="entry name" value="SpoIIE"/>
    <property type="match status" value="1"/>
</dbReference>
<feature type="domain" description="PPM-type phosphatase" evidence="2">
    <location>
        <begin position="154"/>
        <end position="374"/>
    </location>
</feature>
<dbReference type="PANTHER" id="PTHR43156">
    <property type="entry name" value="STAGE II SPORULATION PROTEIN E-RELATED"/>
    <property type="match status" value="1"/>
</dbReference>
<comment type="caution">
    <text evidence="3">The sequence shown here is derived from an EMBL/GenBank/DDBJ whole genome shotgun (WGS) entry which is preliminary data.</text>
</comment>
<dbReference type="Proteomes" id="UP000586976">
    <property type="component" value="Unassembled WGS sequence"/>
</dbReference>
<dbReference type="EMBL" id="JACEQY010000057">
    <property type="protein sequence ID" value="MBA4866304.1"/>
    <property type="molecule type" value="Genomic_DNA"/>
</dbReference>
<dbReference type="SUPFAM" id="SSF81606">
    <property type="entry name" value="PP2C-like"/>
    <property type="match status" value="1"/>
</dbReference>
<protein>
    <submittedName>
        <fullName evidence="3">Serine/threonine-protein phosphatase</fullName>
    </submittedName>
</protein>
<evidence type="ECO:0000313" key="3">
    <source>
        <dbReference type="EMBL" id="MBA4866304.1"/>
    </source>
</evidence>
<proteinExistence type="predicted"/>
<dbReference type="GO" id="GO:0016791">
    <property type="term" value="F:phosphatase activity"/>
    <property type="evidence" value="ECO:0007669"/>
    <property type="project" value="TreeGrafter"/>
</dbReference>
<keyword evidence="4" id="KW-1185">Reference proteome</keyword>
<dbReference type="AlphaFoldDB" id="A0A7W2D7Z4"/>
<accession>A0A7W2D7Z4</accession>
<dbReference type="PROSITE" id="PS51746">
    <property type="entry name" value="PPM_2"/>
    <property type="match status" value="1"/>
</dbReference>
<sequence>MRSLFRSSGPSGAVGHSRVHFRLAQCVPFMIVLFALGIELSPAHAVITGPILAAVPALASLTMGPKGTFSAATGALAVTVTTATLHQSWGGQVYSNLLSLLVVSAASVTMSKAMCARRQIELDQVRRVAAAAQRVLLRPVPARLGPVRVASMYLAAETGAQIGGDLYEAAQTRYGVRMIVGDVRGKGLPAVRLAAAVLGAFREAVHYEDELVEVVNHCAAALKRECAVPSAVDRDDEEDQAEDFVTALVAQVSDGFVVQVVNRGHPPPLVLRQGKVEALMPTSPLPPLGLEEFITARPGGVESYPFMPGDRLLLHTDGVIEARGPDDEFFNLPEAMEAVHPCTRSEFLEQLHQGLIRHTGGYLADDAAMLLVERLDEEGNEVGEAAARRRLPGLPSLSARLNRAALHLAGGYRQRSLCPHVTAGGRPRVVDHGWSTAGGRPWVVERPFRSSVTFGEVPSPAKPCRAAAYADSADGSRGLNR</sequence>
<dbReference type="InterPro" id="IPR036457">
    <property type="entry name" value="PPM-type-like_dom_sf"/>
</dbReference>
<organism evidence="3 4">
    <name type="scientific">Streptomyces himalayensis subsp. aureolus</name>
    <dbReference type="NCBI Taxonomy" id="2758039"/>
    <lineage>
        <taxon>Bacteria</taxon>
        <taxon>Bacillati</taxon>
        <taxon>Actinomycetota</taxon>
        <taxon>Actinomycetes</taxon>
        <taxon>Kitasatosporales</taxon>
        <taxon>Streptomycetaceae</taxon>
        <taxon>Streptomyces</taxon>
        <taxon>Streptomyces himalayensis</taxon>
    </lineage>
</organism>
<evidence type="ECO:0000313" key="4">
    <source>
        <dbReference type="Proteomes" id="UP000586976"/>
    </source>
</evidence>
<keyword evidence="1" id="KW-0378">Hydrolase</keyword>
<dbReference type="InterPro" id="IPR001932">
    <property type="entry name" value="PPM-type_phosphatase-like_dom"/>
</dbReference>
<reference evidence="3 4" key="1">
    <citation type="submission" date="2020-07" db="EMBL/GenBank/DDBJ databases">
        <title>Streptomyces isolated from Indian soil.</title>
        <authorList>
            <person name="Mandal S."/>
            <person name="Maiti P.K."/>
        </authorList>
    </citation>
    <scope>NUCLEOTIDE SEQUENCE [LARGE SCALE GENOMIC DNA]</scope>
    <source>
        <strain evidence="3 4">PSKA54</strain>
    </source>
</reference>
<evidence type="ECO:0000256" key="1">
    <source>
        <dbReference type="ARBA" id="ARBA00022801"/>
    </source>
</evidence>
<name>A0A7W2D7Z4_9ACTN</name>
<dbReference type="InterPro" id="IPR052016">
    <property type="entry name" value="Bact_Sigma-Reg"/>
</dbReference>
<dbReference type="PANTHER" id="PTHR43156:SF2">
    <property type="entry name" value="STAGE II SPORULATION PROTEIN E"/>
    <property type="match status" value="1"/>
</dbReference>
<gene>
    <name evidence="3" type="ORF">H1V43_34300</name>
</gene>
<dbReference type="SMART" id="SM00331">
    <property type="entry name" value="PP2C_SIG"/>
    <property type="match status" value="1"/>
</dbReference>